<evidence type="ECO:0000313" key="1">
    <source>
        <dbReference type="EMBL" id="KAK9511539.1"/>
    </source>
</evidence>
<protein>
    <submittedName>
        <fullName evidence="1">Uncharacterized protein</fullName>
    </submittedName>
</protein>
<gene>
    <name evidence="1" type="ORF">O3M35_000175</name>
</gene>
<comment type="caution">
    <text evidence="1">The sequence shown here is derived from an EMBL/GenBank/DDBJ whole genome shotgun (WGS) entry which is preliminary data.</text>
</comment>
<name>A0AAW1DS32_9HEMI</name>
<dbReference type="AlphaFoldDB" id="A0AAW1DS32"/>
<accession>A0AAW1DS32</accession>
<reference evidence="1 2" key="1">
    <citation type="submission" date="2022-12" db="EMBL/GenBank/DDBJ databases">
        <title>Chromosome-level genome assembly of true bugs.</title>
        <authorList>
            <person name="Ma L."/>
            <person name="Li H."/>
        </authorList>
    </citation>
    <scope>NUCLEOTIDE SEQUENCE [LARGE SCALE GENOMIC DNA]</scope>
    <source>
        <strain evidence="1">Lab_2022b</strain>
    </source>
</reference>
<keyword evidence="2" id="KW-1185">Reference proteome</keyword>
<dbReference type="EMBL" id="JAPXFL010000001">
    <property type="protein sequence ID" value="KAK9511539.1"/>
    <property type="molecule type" value="Genomic_DNA"/>
</dbReference>
<proteinExistence type="predicted"/>
<evidence type="ECO:0000313" key="2">
    <source>
        <dbReference type="Proteomes" id="UP001461498"/>
    </source>
</evidence>
<sequence>MLLSAGYATVPDRIPPHMDRALFTLYSKLMSEARTSQKGIFAPDAAKHVRQLRNYTVDELTKLANQLTGKKVVVVAAVPAVNGSTTGAGTGRRTATAADSTTTTIAAAAMTTNNPIISSTTATITAAATTNNTTAGSSLASKVKSGIIATRPDGSDGVPYTGPVQFTGILVQAVHGDTLVIRDDDTHQLIRVSLAGVRTSKNIVHDKDGRAAEARVTYHECA</sequence>
<dbReference type="Proteomes" id="UP001461498">
    <property type="component" value="Unassembled WGS sequence"/>
</dbReference>
<organism evidence="1 2">
    <name type="scientific">Rhynocoris fuscipes</name>
    <dbReference type="NCBI Taxonomy" id="488301"/>
    <lineage>
        <taxon>Eukaryota</taxon>
        <taxon>Metazoa</taxon>
        <taxon>Ecdysozoa</taxon>
        <taxon>Arthropoda</taxon>
        <taxon>Hexapoda</taxon>
        <taxon>Insecta</taxon>
        <taxon>Pterygota</taxon>
        <taxon>Neoptera</taxon>
        <taxon>Paraneoptera</taxon>
        <taxon>Hemiptera</taxon>
        <taxon>Heteroptera</taxon>
        <taxon>Panheteroptera</taxon>
        <taxon>Cimicomorpha</taxon>
        <taxon>Reduviidae</taxon>
        <taxon>Harpactorinae</taxon>
        <taxon>Harpactorini</taxon>
        <taxon>Rhynocoris</taxon>
    </lineage>
</organism>